<evidence type="ECO:0000256" key="1">
    <source>
        <dbReference type="ARBA" id="ARBA00004167"/>
    </source>
</evidence>
<dbReference type="Proteomes" id="UP000441399">
    <property type="component" value="Unassembled WGS sequence"/>
</dbReference>
<gene>
    <name evidence="8" type="primary">hflC</name>
    <name evidence="8" type="ORF">OPDIPICF_01993</name>
</gene>
<dbReference type="GO" id="GO:0008233">
    <property type="term" value="F:peptidase activity"/>
    <property type="evidence" value="ECO:0007669"/>
    <property type="project" value="UniProtKB-KW"/>
</dbReference>
<accession>A0A5S9QEX5</accession>
<dbReference type="AlphaFoldDB" id="A0A5S9QEX5"/>
<dbReference type="NCBIfam" id="TIGR01932">
    <property type="entry name" value="hflC"/>
    <property type="match status" value="1"/>
</dbReference>
<comment type="subcellular location">
    <subcellularLocation>
        <location evidence="1">Membrane</location>
        <topology evidence="1">Single-pass membrane protein</topology>
    </subcellularLocation>
</comment>
<dbReference type="Gene3D" id="3.30.479.30">
    <property type="entry name" value="Band 7 domain"/>
    <property type="match status" value="1"/>
</dbReference>
<dbReference type="CDD" id="cd03405">
    <property type="entry name" value="SPFH_HflC"/>
    <property type="match status" value="1"/>
</dbReference>
<evidence type="ECO:0000256" key="3">
    <source>
        <dbReference type="ARBA" id="ARBA00022692"/>
    </source>
</evidence>
<dbReference type="Pfam" id="PF01145">
    <property type="entry name" value="Band_7"/>
    <property type="match status" value="1"/>
</dbReference>
<evidence type="ECO:0000313" key="9">
    <source>
        <dbReference type="Proteomes" id="UP000441399"/>
    </source>
</evidence>
<reference evidence="8 9" key="1">
    <citation type="submission" date="2019-11" db="EMBL/GenBank/DDBJ databases">
        <authorList>
            <person name="Holert J."/>
        </authorList>
    </citation>
    <scope>NUCLEOTIDE SEQUENCE [LARGE SCALE GENOMIC DNA]</scope>
    <source>
        <strain evidence="8">SB11_3</strain>
    </source>
</reference>
<dbReference type="EMBL" id="CACSIO010000023">
    <property type="protein sequence ID" value="CAA0116978.1"/>
    <property type="molecule type" value="Genomic_DNA"/>
</dbReference>
<dbReference type="PANTHER" id="PTHR42911:SF1">
    <property type="entry name" value="MODULATOR OF FTSH PROTEASE HFLC"/>
    <property type="match status" value="1"/>
</dbReference>
<evidence type="ECO:0000256" key="6">
    <source>
        <dbReference type="PIRNR" id="PIRNR005651"/>
    </source>
</evidence>
<dbReference type="PANTHER" id="PTHR42911">
    <property type="entry name" value="MODULATOR OF FTSH PROTEASE HFLC"/>
    <property type="match status" value="1"/>
</dbReference>
<dbReference type="SUPFAM" id="SSF117892">
    <property type="entry name" value="Band 7/SPFH domain"/>
    <property type="match status" value="1"/>
</dbReference>
<organism evidence="8 9">
    <name type="scientific">BD1-7 clade bacterium</name>
    <dbReference type="NCBI Taxonomy" id="2029982"/>
    <lineage>
        <taxon>Bacteria</taxon>
        <taxon>Pseudomonadati</taxon>
        <taxon>Pseudomonadota</taxon>
        <taxon>Gammaproteobacteria</taxon>
        <taxon>Cellvibrionales</taxon>
        <taxon>Spongiibacteraceae</taxon>
        <taxon>BD1-7 clade</taxon>
    </lineage>
</organism>
<dbReference type="PIRSF" id="PIRSF005651">
    <property type="entry name" value="HflC"/>
    <property type="match status" value="1"/>
</dbReference>
<sequence>MQGKVFALLALLLVVIIGFASSVYVVSEQERAVKLRFGEVVEADVPPGLHFKIPFVNHVRKFDGRLLTLNARPERFLTIEKKSLIVDSYAKWRVANVEKYYTATSGEELRAHALLAQRINAGLRDKFGALDMHEVVSGKRDELMQSLTESIDKVARKQFGIEVVDIRVKQVDLPTDVRQSVFDRMNTEREREAREYRSRGQELAEGIRAAADREKVVIGSEAYRDAEAIRGRGDAKAAQIYAEAYSKDADFYAFWRSLKAYEQAFASKSDVLLLKPDSDFFRFMNEKDGK</sequence>
<evidence type="ECO:0000313" key="8">
    <source>
        <dbReference type="EMBL" id="CAA0116978.1"/>
    </source>
</evidence>
<keyword evidence="4" id="KW-1133">Transmembrane helix</keyword>
<keyword evidence="8" id="KW-0378">Hydrolase</keyword>
<dbReference type="SMART" id="SM00244">
    <property type="entry name" value="PHB"/>
    <property type="match status" value="1"/>
</dbReference>
<dbReference type="InterPro" id="IPR010200">
    <property type="entry name" value="HflC"/>
</dbReference>
<comment type="similarity">
    <text evidence="2 6">Belongs to the band 7/mec-2 family. HflC subfamily.</text>
</comment>
<dbReference type="GO" id="GO:0016020">
    <property type="term" value="C:membrane"/>
    <property type="evidence" value="ECO:0007669"/>
    <property type="project" value="UniProtKB-SubCell"/>
</dbReference>
<dbReference type="GO" id="GO:0006508">
    <property type="term" value="P:proteolysis"/>
    <property type="evidence" value="ECO:0007669"/>
    <property type="project" value="UniProtKB-KW"/>
</dbReference>
<proteinExistence type="inferred from homology"/>
<dbReference type="OrthoDB" id="9812991at2"/>
<keyword evidence="5" id="KW-0472">Membrane</keyword>
<evidence type="ECO:0000259" key="7">
    <source>
        <dbReference type="SMART" id="SM00244"/>
    </source>
</evidence>
<dbReference type="InterPro" id="IPR001107">
    <property type="entry name" value="Band_7"/>
</dbReference>
<evidence type="ECO:0000256" key="4">
    <source>
        <dbReference type="ARBA" id="ARBA00022989"/>
    </source>
</evidence>
<dbReference type="InterPro" id="IPR036013">
    <property type="entry name" value="Band_7/SPFH_dom_sf"/>
</dbReference>
<comment type="function">
    <text evidence="6">HflC and HflK could regulate a protease.</text>
</comment>
<keyword evidence="9" id="KW-1185">Reference proteome</keyword>
<evidence type="ECO:0000256" key="2">
    <source>
        <dbReference type="ARBA" id="ARBA00007862"/>
    </source>
</evidence>
<keyword evidence="8" id="KW-0645">Protease</keyword>
<protein>
    <recommendedName>
        <fullName evidence="6">Protein HflC</fullName>
    </recommendedName>
</protein>
<evidence type="ECO:0000256" key="5">
    <source>
        <dbReference type="ARBA" id="ARBA00023136"/>
    </source>
</evidence>
<keyword evidence="3" id="KW-0812">Transmembrane</keyword>
<feature type="domain" description="Band 7" evidence="7">
    <location>
        <begin position="21"/>
        <end position="185"/>
    </location>
</feature>
<name>A0A5S9QEX5_9GAMM</name>